<dbReference type="OrthoDB" id="5976046at2759"/>
<feature type="compositionally biased region" description="Low complexity" evidence="1">
    <location>
        <begin position="33"/>
        <end position="50"/>
    </location>
</feature>
<feature type="domain" description="C-type lectin" evidence="2">
    <location>
        <begin position="65"/>
        <end position="187"/>
    </location>
</feature>
<dbReference type="RefSeq" id="XP_031574023.1">
    <property type="nucleotide sequence ID" value="XM_031718163.1"/>
</dbReference>
<dbReference type="SMART" id="SM00034">
    <property type="entry name" value="CLECT"/>
    <property type="match status" value="1"/>
</dbReference>
<dbReference type="SUPFAM" id="SSF56436">
    <property type="entry name" value="C-type lectin-like"/>
    <property type="match status" value="1"/>
</dbReference>
<dbReference type="Pfam" id="PF00059">
    <property type="entry name" value="Lectin_C"/>
    <property type="match status" value="1"/>
</dbReference>
<feature type="region of interest" description="Disordered" evidence="1">
    <location>
        <begin position="25"/>
        <end position="59"/>
    </location>
</feature>
<dbReference type="InterPro" id="IPR016187">
    <property type="entry name" value="CTDL_fold"/>
</dbReference>
<organism evidence="3 4">
    <name type="scientific">Actinia tenebrosa</name>
    <name type="common">Australian red waratah sea anemone</name>
    <dbReference type="NCBI Taxonomy" id="6105"/>
    <lineage>
        <taxon>Eukaryota</taxon>
        <taxon>Metazoa</taxon>
        <taxon>Cnidaria</taxon>
        <taxon>Anthozoa</taxon>
        <taxon>Hexacorallia</taxon>
        <taxon>Actiniaria</taxon>
        <taxon>Actiniidae</taxon>
        <taxon>Actinia</taxon>
    </lineage>
</organism>
<protein>
    <submittedName>
        <fullName evidence="4">Lithostathine-1-like</fullName>
    </submittedName>
</protein>
<dbReference type="GeneID" id="116307847"/>
<dbReference type="CDD" id="cd00037">
    <property type="entry name" value="CLECT"/>
    <property type="match status" value="1"/>
</dbReference>
<dbReference type="InterPro" id="IPR001304">
    <property type="entry name" value="C-type_lectin-like"/>
</dbReference>
<evidence type="ECO:0000259" key="2">
    <source>
        <dbReference type="PROSITE" id="PS50041"/>
    </source>
</evidence>
<dbReference type="Proteomes" id="UP000515163">
    <property type="component" value="Unplaced"/>
</dbReference>
<accession>A0A6P8J892</accession>
<dbReference type="InterPro" id="IPR016186">
    <property type="entry name" value="C-type_lectin-like/link_sf"/>
</dbReference>
<dbReference type="Gene3D" id="3.10.100.10">
    <property type="entry name" value="Mannose-Binding Protein A, subunit A"/>
    <property type="match status" value="1"/>
</dbReference>
<dbReference type="PANTHER" id="PTHR22803">
    <property type="entry name" value="MANNOSE, PHOSPHOLIPASE, LECTIN RECEPTOR RELATED"/>
    <property type="match status" value="1"/>
</dbReference>
<dbReference type="InterPro" id="IPR050111">
    <property type="entry name" value="C-type_lectin/snaclec_domain"/>
</dbReference>
<proteinExistence type="predicted"/>
<evidence type="ECO:0000313" key="4">
    <source>
        <dbReference type="RefSeq" id="XP_031574023.1"/>
    </source>
</evidence>
<gene>
    <name evidence="4" type="primary">LOC116307847</name>
</gene>
<dbReference type="InParanoid" id="A0A6P8J892"/>
<evidence type="ECO:0000313" key="3">
    <source>
        <dbReference type="Proteomes" id="UP000515163"/>
    </source>
</evidence>
<evidence type="ECO:0000256" key="1">
    <source>
        <dbReference type="SAM" id="MobiDB-lite"/>
    </source>
</evidence>
<keyword evidence="3" id="KW-1185">Reference proteome</keyword>
<sequence>MFMSEPGVDFFGAEGRKWCFVPKGGVRPPPTKGPGAATTGTPGVTEAPGGKTTGAVPPSEGQFTGKNTCYMLRLIGTSWKGGQEVCAGYDSGDLVSIETEGEFKYIKSLIHLAYNQYNNGWYIGLKKDLNDGKWKWVNGEPLAISYWAPNEPADDGKYAMMSGTPKEGSPGAFTATDGESKYGIICEYKSDGSCPTASLAR</sequence>
<dbReference type="AlphaFoldDB" id="A0A6P8J892"/>
<dbReference type="PROSITE" id="PS50041">
    <property type="entry name" value="C_TYPE_LECTIN_2"/>
    <property type="match status" value="1"/>
</dbReference>
<reference evidence="4" key="1">
    <citation type="submission" date="2025-08" db="UniProtKB">
        <authorList>
            <consortium name="RefSeq"/>
        </authorList>
    </citation>
    <scope>IDENTIFICATION</scope>
    <source>
        <tissue evidence="4">Tentacle</tissue>
    </source>
</reference>
<name>A0A6P8J892_ACTTE</name>
<dbReference type="KEGG" id="aten:116307847"/>